<dbReference type="EMBL" id="OE000262">
    <property type="protein sequence ID" value="CAD7453129.1"/>
    <property type="molecule type" value="Genomic_DNA"/>
</dbReference>
<keyword evidence="2" id="KW-0732">Signal</keyword>
<feature type="domain" description="GH16" evidence="3">
    <location>
        <begin position="390"/>
        <end position="674"/>
    </location>
</feature>
<dbReference type="InterPro" id="IPR000757">
    <property type="entry name" value="Beta-glucanase-like"/>
</dbReference>
<dbReference type="PANTHER" id="PTHR10963:SF55">
    <property type="entry name" value="GLYCOSIDE HYDROLASE FAMILY 16 PROTEIN"/>
    <property type="match status" value="1"/>
</dbReference>
<evidence type="ECO:0000313" key="4">
    <source>
        <dbReference type="EMBL" id="CAD7453129.1"/>
    </source>
</evidence>
<feature type="chain" id="PRO_5030632885" description="GH16 domain-containing protein" evidence="2">
    <location>
        <begin position="17"/>
        <end position="674"/>
    </location>
</feature>
<name>A0A7R9IC17_9NEOP</name>
<accession>A0A7R9IC17</accession>
<dbReference type="PANTHER" id="PTHR10963">
    <property type="entry name" value="GLYCOSYL HYDROLASE-RELATED"/>
    <property type="match status" value="1"/>
</dbReference>
<evidence type="ECO:0000256" key="1">
    <source>
        <dbReference type="ARBA" id="ARBA00006865"/>
    </source>
</evidence>
<dbReference type="AlphaFoldDB" id="A0A7R9IC17"/>
<protein>
    <recommendedName>
        <fullName evidence="3">GH16 domain-containing protein</fullName>
    </recommendedName>
</protein>
<comment type="similarity">
    <text evidence="1">Belongs to the glycosyl hydrolase 16 family.</text>
</comment>
<dbReference type="SUPFAM" id="SSF49899">
    <property type="entry name" value="Concanavalin A-like lectins/glucanases"/>
    <property type="match status" value="1"/>
</dbReference>
<feature type="signal peptide" evidence="2">
    <location>
        <begin position="1"/>
        <end position="16"/>
    </location>
</feature>
<gene>
    <name evidence="4" type="ORF">TTEB3V08_LOCUS1279</name>
</gene>
<dbReference type="InterPro" id="IPR050546">
    <property type="entry name" value="Glycosyl_Hydrlase_16"/>
</dbReference>
<dbReference type="GO" id="GO:0005975">
    <property type="term" value="P:carbohydrate metabolic process"/>
    <property type="evidence" value="ECO:0007669"/>
    <property type="project" value="InterPro"/>
</dbReference>
<proteinExistence type="inferred from homology"/>
<dbReference type="Gene3D" id="2.60.120.200">
    <property type="match status" value="1"/>
</dbReference>
<sequence>MKLCLVLVLGLSGALATNHTRQKRCDQDSISEVSGTFAWSGYCVGDTIFYDNFDDFEEDRWTHELWQPATVCKPSLRLANRATTTEICDSLRQDKRATTTEVCDSIRQVNRATTTEVCNSIRQENRTTTTEVNRATTTEVCDSLRQDNRAITTEVCDSLRLANRATTTEICDSLRQDNRATTTEVCDSIRQVNRATTTEVCDSIRQENRATTMEVCDSLRQENRATTTEENRATATEVCDSLRQVNRATTTEVCDSLRQENRDTTMEVCDSLRQANRATTTEVCDSIRQENRATTTEVNRATTTEVCDSLRQVNRATTTEVCDSLRQENRATTTEVCDSLRQANRTTTTELCDSLRWVNRASTTEVCDSLRQENRATTTEVCDSLRTGRSKSRNNYLELHVCFQNGEFQEYVNSRDNSYAQDSTLHIKVTADSNPVRSARMITSNSFAFKYGILEIRAKLPEGDWLWPVHVNTISAIWLLPKDSVYGGWPRSGEIDMIESRGNRQLTVDNGNIGVQQVASTLHWGPSPSSDAFMHATASKNNNAGYASDFHVYRVEWTKDHMRFTVDGEEIGSVYPSDSGFYGLGQLDGQENPWGGANNYKMAPFDQQFYIILNMAVGGNDFFPDNSNNPSGKPWSNTSPTASSDFWNARDQWLSTWQGDDAHLQVDYVKVFAV</sequence>
<dbReference type="PROSITE" id="PS51762">
    <property type="entry name" value="GH16_2"/>
    <property type="match status" value="1"/>
</dbReference>
<organism evidence="4">
    <name type="scientific">Timema tahoe</name>
    <dbReference type="NCBI Taxonomy" id="61484"/>
    <lineage>
        <taxon>Eukaryota</taxon>
        <taxon>Metazoa</taxon>
        <taxon>Ecdysozoa</taxon>
        <taxon>Arthropoda</taxon>
        <taxon>Hexapoda</taxon>
        <taxon>Insecta</taxon>
        <taxon>Pterygota</taxon>
        <taxon>Neoptera</taxon>
        <taxon>Polyneoptera</taxon>
        <taxon>Phasmatodea</taxon>
        <taxon>Timematodea</taxon>
        <taxon>Timematoidea</taxon>
        <taxon>Timematidae</taxon>
        <taxon>Timema</taxon>
    </lineage>
</organism>
<reference evidence="4" key="1">
    <citation type="submission" date="2020-11" db="EMBL/GenBank/DDBJ databases">
        <authorList>
            <person name="Tran Van P."/>
        </authorList>
    </citation>
    <scope>NUCLEOTIDE SEQUENCE</scope>
</reference>
<dbReference type="InterPro" id="IPR013320">
    <property type="entry name" value="ConA-like_dom_sf"/>
</dbReference>
<dbReference type="Pfam" id="PF00722">
    <property type="entry name" value="Glyco_hydro_16"/>
    <property type="match status" value="1"/>
</dbReference>
<evidence type="ECO:0000256" key="2">
    <source>
        <dbReference type="SAM" id="SignalP"/>
    </source>
</evidence>
<evidence type="ECO:0000259" key="3">
    <source>
        <dbReference type="PROSITE" id="PS51762"/>
    </source>
</evidence>
<dbReference type="GO" id="GO:0004553">
    <property type="term" value="F:hydrolase activity, hydrolyzing O-glycosyl compounds"/>
    <property type="evidence" value="ECO:0007669"/>
    <property type="project" value="InterPro"/>
</dbReference>